<protein>
    <recommendedName>
        <fullName evidence="8">Peptidase M3A/M3B catalytic domain-containing protein</fullName>
    </recommendedName>
</protein>
<accession>A0A0K2TSZ0</accession>
<dbReference type="GO" id="GO:0004222">
    <property type="term" value="F:metalloendopeptidase activity"/>
    <property type="evidence" value="ECO:0007669"/>
    <property type="project" value="InterPro"/>
</dbReference>
<evidence type="ECO:0000256" key="2">
    <source>
        <dbReference type="ARBA" id="ARBA00022670"/>
    </source>
</evidence>
<name>A0A0K2TSZ0_LEPSM</name>
<comment type="cofactor">
    <cofactor evidence="7">
        <name>Zn(2+)</name>
        <dbReference type="ChEBI" id="CHEBI:29105"/>
    </cofactor>
    <text evidence="7">Binds 1 zinc ion.</text>
</comment>
<dbReference type="GO" id="GO:0046872">
    <property type="term" value="F:metal ion binding"/>
    <property type="evidence" value="ECO:0007669"/>
    <property type="project" value="UniProtKB-UniRule"/>
</dbReference>
<keyword evidence="4 7" id="KW-0378">Hydrolase</keyword>
<dbReference type="InterPro" id="IPR024079">
    <property type="entry name" value="MetalloPept_cat_dom_sf"/>
</dbReference>
<dbReference type="GO" id="GO:0006508">
    <property type="term" value="P:proteolysis"/>
    <property type="evidence" value="ECO:0007669"/>
    <property type="project" value="UniProtKB-KW"/>
</dbReference>
<sequence>MILPRSSSSLLRKVLWNPKGWRNITQHRVVLVPQIPKDTHETNPILRTKGLTDYSVVTERDCYFGLGKALLQFESTVAQVESICREGEKDFTKIIQALENSRVQFETIWNNVNMLLLTTDLLDRDLFTKLHQRAEKALQQRFDSLDIYNTLKSINNEKYGLNEELSQILDRYLLECKFQGLDLSPKKYIDFRETFIPNLTTNLGDYNYKMQRSTSRFRHTIVDPNLVHEYPVDVLRAISTDSSQPAKGPWTITLHPYVYRKFMEYCPDRRLRWNAYLANVNRGSKDFDVYLAVTTNFKNILKTRWDISVTLGYQNHVDLNLQTKMANNISNVETMVNCLLPSAKVSQEKELESLQYFAESTGFEEDLATYDVEFFKRKQRKSVLGMTDDDIRDYFPLPQVLKTIFNLCETMYGVRIELVDNNELINKRGFNPWNKDVQFYRVFDSDGTSVLGEFYFDPYIRDDKIYTGSDKGFYFPLKNKSNDGCSLGSMVMSLPIPAYGKPSLLNFFEVEEVFRTTGKLLAHILNKHKLSDLSSQYVEEDCYDVISEYMTHWLYKPEVLKSLCQHWSSRDKADEKLINCLINTRKHMAGLELCEELFKSSFDITLYKEDPMQESYMDILDRLYPEYLLIPREKEDNFPLYFEDIITRKHPGSYYGKTWSKMIAADAFHAVYETNSEEIPDVTMRFREFFLSNGNFLPYAEKFRRYRGRDPSHEALLFSLGLKESQAPKFKSKSIEVMET</sequence>
<evidence type="ECO:0000256" key="3">
    <source>
        <dbReference type="ARBA" id="ARBA00022723"/>
    </source>
</evidence>
<dbReference type="RefSeq" id="XP_040575290.1">
    <property type="nucleotide sequence ID" value="XM_040719356.2"/>
</dbReference>
<dbReference type="Gene3D" id="3.40.390.10">
    <property type="entry name" value="Collagenase (Catalytic Domain)"/>
    <property type="match status" value="1"/>
</dbReference>
<dbReference type="SUPFAM" id="SSF55486">
    <property type="entry name" value="Metalloproteases ('zincins'), catalytic domain"/>
    <property type="match status" value="1"/>
</dbReference>
<feature type="domain" description="Peptidase M3A/M3B catalytic" evidence="8">
    <location>
        <begin position="262"/>
        <end position="721"/>
    </location>
</feature>
<evidence type="ECO:0000313" key="9">
    <source>
        <dbReference type="EMBL" id="CDW29148.1"/>
    </source>
</evidence>
<proteinExistence type="inferred from homology"/>
<evidence type="ECO:0000256" key="7">
    <source>
        <dbReference type="RuleBase" id="RU003435"/>
    </source>
</evidence>
<organism evidence="9">
    <name type="scientific">Lepeophtheirus salmonis</name>
    <name type="common">Salmon louse</name>
    <name type="synonym">Caligus salmonis</name>
    <dbReference type="NCBI Taxonomy" id="72036"/>
    <lineage>
        <taxon>Eukaryota</taxon>
        <taxon>Metazoa</taxon>
        <taxon>Ecdysozoa</taxon>
        <taxon>Arthropoda</taxon>
        <taxon>Crustacea</taxon>
        <taxon>Multicrustacea</taxon>
        <taxon>Hexanauplia</taxon>
        <taxon>Copepoda</taxon>
        <taxon>Siphonostomatoida</taxon>
        <taxon>Caligidae</taxon>
        <taxon>Lepeophtheirus</taxon>
    </lineage>
</organism>
<dbReference type="AlphaFoldDB" id="A0A0K2TSZ0"/>
<evidence type="ECO:0000259" key="8">
    <source>
        <dbReference type="Pfam" id="PF01432"/>
    </source>
</evidence>
<keyword evidence="6 7" id="KW-0482">Metalloprotease</keyword>
<comment type="similarity">
    <text evidence="1 7">Belongs to the peptidase M3 family.</text>
</comment>
<dbReference type="OrthoDB" id="534666at2759"/>
<dbReference type="InterPro" id="IPR024077">
    <property type="entry name" value="Neurolysin/TOP_dom2"/>
</dbReference>
<reference evidence="9" key="1">
    <citation type="submission" date="2014-05" db="EMBL/GenBank/DDBJ databases">
        <authorList>
            <person name="Chronopoulou M."/>
        </authorList>
    </citation>
    <scope>NUCLEOTIDE SEQUENCE</scope>
    <source>
        <tissue evidence="9">Whole organism</tissue>
    </source>
</reference>
<dbReference type="Pfam" id="PF01432">
    <property type="entry name" value="Peptidase_M3"/>
    <property type="match status" value="1"/>
</dbReference>
<evidence type="ECO:0000256" key="6">
    <source>
        <dbReference type="ARBA" id="ARBA00023049"/>
    </source>
</evidence>
<dbReference type="Gene3D" id="1.10.1370.40">
    <property type="match status" value="1"/>
</dbReference>
<dbReference type="PANTHER" id="PTHR11804">
    <property type="entry name" value="PROTEASE M3 THIMET OLIGOPEPTIDASE-RELATED"/>
    <property type="match status" value="1"/>
</dbReference>
<dbReference type="EMBL" id="HACA01011787">
    <property type="protein sequence ID" value="CDW29148.1"/>
    <property type="molecule type" value="Transcribed_RNA"/>
</dbReference>
<keyword evidence="2 7" id="KW-0645">Protease</keyword>
<dbReference type="GeneID" id="121124214"/>
<dbReference type="Gene3D" id="1.10.1370.10">
    <property type="entry name" value="Neurolysin, domain 3"/>
    <property type="match status" value="1"/>
</dbReference>
<evidence type="ECO:0000256" key="5">
    <source>
        <dbReference type="ARBA" id="ARBA00022833"/>
    </source>
</evidence>
<keyword evidence="3 7" id="KW-0479">Metal-binding</keyword>
<dbReference type="PANTHER" id="PTHR11804:SF83">
    <property type="entry name" value="LD37516P"/>
    <property type="match status" value="1"/>
</dbReference>
<evidence type="ECO:0000256" key="4">
    <source>
        <dbReference type="ARBA" id="ARBA00022801"/>
    </source>
</evidence>
<dbReference type="InterPro" id="IPR045090">
    <property type="entry name" value="Pept_M3A_M3B"/>
</dbReference>
<evidence type="ECO:0000256" key="1">
    <source>
        <dbReference type="ARBA" id="ARBA00006040"/>
    </source>
</evidence>
<keyword evidence="5 7" id="KW-0862">Zinc</keyword>
<dbReference type="InterPro" id="IPR001567">
    <property type="entry name" value="Pept_M3A_M3B_dom"/>
</dbReference>